<dbReference type="AlphaFoldDB" id="U5N9S9"/>
<protein>
    <submittedName>
        <fullName evidence="2">Uncharacterized protein</fullName>
    </submittedName>
</protein>
<dbReference type="HOGENOM" id="CLU_2192255_0_0_4"/>
<dbReference type="EMBL" id="CP004885">
    <property type="protein sequence ID" value="AGX88162.1"/>
    <property type="molecule type" value="Genomic_DNA"/>
</dbReference>
<proteinExistence type="predicted"/>
<reference evidence="2 3" key="1">
    <citation type="journal article" date="2013" name="Genome Biol.">
        <title>Genomic analysis reveals key aspects of prokaryotic symbiosis in the phototrophic consortium "Chlorochromatium aggregatum".</title>
        <authorList>
            <person name="Liu Z."/>
            <person name="Muller J."/>
            <person name="Li T."/>
            <person name="Alvey R.M."/>
            <person name="Vogl K."/>
            <person name="Frigaard N.U."/>
            <person name="Rockwell N.C."/>
            <person name="Boyd E.S."/>
            <person name="Tomsho L.P."/>
            <person name="Schuster S.C."/>
            <person name="Henke P."/>
            <person name="Rohde M."/>
            <person name="Overmann J."/>
            <person name="Bryant D.A."/>
        </authorList>
    </citation>
    <scope>NUCLEOTIDE SEQUENCE [LARGE SCALE GENOMIC DNA]</scope>
    <source>
        <strain evidence="2">CR</strain>
    </source>
</reference>
<dbReference type="KEGG" id="cbx:Cenrod_2091"/>
<evidence type="ECO:0000313" key="3">
    <source>
        <dbReference type="Proteomes" id="UP000017184"/>
    </source>
</evidence>
<dbReference type="Proteomes" id="UP000017184">
    <property type="component" value="Chromosome"/>
</dbReference>
<organism evidence="2 3">
    <name type="scientific">Candidatus Symbiobacter mobilis CR</name>
    <dbReference type="NCBI Taxonomy" id="946483"/>
    <lineage>
        <taxon>Bacteria</taxon>
        <taxon>Pseudomonadati</taxon>
        <taxon>Pseudomonadota</taxon>
        <taxon>Betaproteobacteria</taxon>
        <taxon>Burkholderiales</taxon>
        <taxon>Comamonadaceae</taxon>
    </lineage>
</organism>
<feature type="region of interest" description="Disordered" evidence="1">
    <location>
        <begin position="1"/>
        <end position="35"/>
    </location>
</feature>
<accession>U5N9S9</accession>
<dbReference type="STRING" id="946483.Cenrod_2091"/>
<gene>
    <name evidence="2" type="ORF">Cenrod_2091</name>
</gene>
<evidence type="ECO:0000256" key="1">
    <source>
        <dbReference type="SAM" id="MobiDB-lite"/>
    </source>
</evidence>
<evidence type="ECO:0000313" key="2">
    <source>
        <dbReference type="EMBL" id="AGX88162.1"/>
    </source>
</evidence>
<sequence>MRRNIPPAAATHPIIRKRFAPSGRNAPTGGDIMGKGDWLSGLPALLSSRCTTQEQEKRLSNRGGARQCDPRYRHTRLSVCHQHSTPTGPIPRVVYGMYQVGTAQDRNV</sequence>
<keyword evidence="3" id="KW-1185">Reference proteome</keyword>
<name>U5N9S9_9BURK</name>